<reference evidence="6" key="1">
    <citation type="submission" date="2025-08" db="UniProtKB">
        <authorList>
            <consortium name="RefSeq"/>
        </authorList>
    </citation>
    <scope>IDENTIFICATION</scope>
</reference>
<evidence type="ECO:0000313" key="5">
    <source>
        <dbReference type="Proteomes" id="UP000515159"/>
    </source>
</evidence>
<dbReference type="Gene3D" id="1.20.5.1160">
    <property type="entry name" value="Vasodilator-stimulated phosphoprotein"/>
    <property type="match status" value="1"/>
</dbReference>
<name>A0A6P8PGN0_GEOSA</name>
<accession>A0A6P8PGN0</accession>
<dbReference type="GeneID" id="117347277"/>
<dbReference type="AlphaFoldDB" id="A0A6P8PGN0"/>
<dbReference type="PRINTS" id="PR01248">
    <property type="entry name" value="TYPE1KERATIN"/>
</dbReference>
<dbReference type="FunFam" id="1.20.5.170:FF:000002">
    <property type="entry name" value="Type I keratin KA11"/>
    <property type="match status" value="1"/>
</dbReference>
<organism evidence="5 6">
    <name type="scientific">Geotrypetes seraphini</name>
    <name type="common">Gaboon caecilian</name>
    <name type="synonym">Caecilia seraphini</name>
    <dbReference type="NCBI Taxonomy" id="260995"/>
    <lineage>
        <taxon>Eukaryota</taxon>
        <taxon>Metazoa</taxon>
        <taxon>Chordata</taxon>
        <taxon>Craniata</taxon>
        <taxon>Vertebrata</taxon>
        <taxon>Euteleostomi</taxon>
        <taxon>Amphibia</taxon>
        <taxon>Gymnophiona</taxon>
        <taxon>Geotrypetes</taxon>
    </lineage>
</organism>
<sequence>MSSSRPFWSSSGSVKGSESHLIHVDTSYSSSSVHGGTGGSHISVSTARPLASSVLGWMGSGNNFGGGSCDPVLFTNDKETMQNLNSRLASYLDKVNSLEKANAELDEKIRKWHEERTPQNKRDYSKYEKIIVDLHAQIASGRLNNARLTLQSENAKLAAQDFKLKFETEQALRLAIEADVNGLRKLLDDLTIVRTDLEMEVEALRKELICMKMVHEQEMDTLLAQQHSSKVDVKLDAAPSEDLPKILAEMRLEYEAIIEKHREEAAVWYKQKSSTMQQEVTTNTEVLESSRKEVSELNRTLQGLQIELQSELSKKCSLENTLAETQASYAVKLQHVQTVICQLEEELANLRIDIERQNNEYMILLDTKSRLENEIATYRQLMDGNDVSSADTSEFSKETSRKVKTIVQDVINGRVVTSKISEIHQKL</sequence>
<dbReference type="GO" id="GO:0030855">
    <property type="term" value="P:epithelial cell differentiation"/>
    <property type="evidence" value="ECO:0007669"/>
    <property type="project" value="TreeGrafter"/>
</dbReference>
<dbReference type="InParanoid" id="A0A6P8PGN0"/>
<dbReference type="Pfam" id="PF00038">
    <property type="entry name" value="Filament"/>
    <property type="match status" value="1"/>
</dbReference>
<evidence type="ECO:0000256" key="2">
    <source>
        <dbReference type="ARBA" id="ARBA00023054"/>
    </source>
</evidence>
<evidence type="ECO:0000259" key="4">
    <source>
        <dbReference type="PROSITE" id="PS51842"/>
    </source>
</evidence>
<keyword evidence="5" id="KW-1185">Reference proteome</keyword>
<dbReference type="PANTHER" id="PTHR23239">
    <property type="entry name" value="INTERMEDIATE FILAMENT"/>
    <property type="match status" value="1"/>
</dbReference>
<dbReference type="GO" id="GO:0005882">
    <property type="term" value="C:intermediate filament"/>
    <property type="evidence" value="ECO:0007669"/>
    <property type="project" value="UniProtKB-KW"/>
</dbReference>
<dbReference type="InterPro" id="IPR002957">
    <property type="entry name" value="Keratin_I"/>
</dbReference>
<protein>
    <submittedName>
        <fullName evidence="6">Keratin, type I cytoskeletal 19-like isoform X1</fullName>
    </submittedName>
</protein>
<gene>
    <name evidence="6" type="primary">LOC117347277</name>
</gene>
<dbReference type="Proteomes" id="UP000515159">
    <property type="component" value="Chromosome 13"/>
</dbReference>
<evidence type="ECO:0000256" key="3">
    <source>
        <dbReference type="SAM" id="Coils"/>
    </source>
</evidence>
<feature type="domain" description="IF rod" evidence="4">
    <location>
        <begin position="77"/>
        <end position="389"/>
    </location>
</feature>
<dbReference type="KEGG" id="gsh:117347277"/>
<dbReference type="GO" id="GO:0045109">
    <property type="term" value="P:intermediate filament organization"/>
    <property type="evidence" value="ECO:0007669"/>
    <property type="project" value="TreeGrafter"/>
</dbReference>
<feature type="coiled-coil region" evidence="3">
    <location>
        <begin position="340"/>
        <end position="374"/>
    </location>
</feature>
<dbReference type="RefSeq" id="XP_033773868.1">
    <property type="nucleotide sequence ID" value="XM_033917977.1"/>
</dbReference>
<dbReference type="Gene3D" id="1.20.5.170">
    <property type="match status" value="1"/>
</dbReference>
<feature type="coiled-coil region" evidence="3">
    <location>
        <begin position="81"/>
        <end position="115"/>
    </location>
</feature>
<dbReference type="OrthoDB" id="2441647at2759"/>
<feature type="coiled-coil region" evidence="3">
    <location>
        <begin position="287"/>
        <end position="314"/>
    </location>
</feature>
<dbReference type="PANTHER" id="PTHR23239:SF44">
    <property type="entry name" value="KERATIN, TYPE I CYTOSKELETAL 23"/>
    <property type="match status" value="1"/>
</dbReference>
<dbReference type="FunFam" id="1.20.5.500:FF:000001">
    <property type="entry name" value="Type II keratin 23"/>
    <property type="match status" value="1"/>
</dbReference>
<proteinExistence type="predicted"/>
<dbReference type="PROSITE" id="PS51842">
    <property type="entry name" value="IF_ROD_2"/>
    <property type="match status" value="1"/>
</dbReference>
<dbReference type="Gene3D" id="1.20.5.500">
    <property type="entry name" value="Single helix bin"/>
    <property type="match status" value="1"/>
</dbReference>
<keyword evidence="1" id="KW-0403">Intermediate filament</keyword>
<dbReference type="InterPro" id="IPR039008">
    <property type="entry name" value="IF_rod_dom"/>
</dbReference>
<dbReference type="SMART" id="SM01391">
    <property type="entry name" value="Filament"/>
    <property type="match status" value="1"/>
</dbReference>
<dbReference type="SUPFAM" id="SSF64593">
    <property type="entry name" value="Intermediate filament protein, coiled coil region"/>
    <property type="match status" value="2"/>
</dbReference>
<evidence type="ECO:0000256" key="1">
    <source>
        <dbReference type="ARBA" id="ARBA00022754"/>
    </source>
</evidence>
<dbReference type="GO" id="GO:0005198">
    <property type="term" value="F:structural molecule activity"/>
    <property type="evidence" value="ECO:0007669"/>
    <property type="project" value="InterPro"/>
</dbReference>
<evidence type="ECO:0000313" key="6">
    <source>
        <dbReference type="RefSeq" id="XP_033773868.1"/>
    </source>
</evidence>
<keyword evidence="2 3" id="KW-0175">Coiled coil</keyword>